<feature type="active site" description="Proton donor/acceptor" evidence="1">
    <location>
        <position position="80"/>
    </location>
</feature>
<dbReference type="GO" id="GO:0101006">
    <property type="term" value="F:protein histidine phosphatase activity"/>
    <property type="evidence" value="ECO:0007669"/>
    <property type="project" value="TreeGrafter"/>
</dbReference>
<protein>
    <submittedName>
        <fullName evidence="3">Phosphoglycerate mutase</fullName>
    </submittedName>
</protein>
<dbReference type="PANTHER" id="PTHR48100:SF15">
    <property type="entry name" value="SEDOHEPTULOSE 1,7-BISPHOSPHATASE"/>
    <property type="match status" value="1"/>
</dbReference>
<dbReference type="CDD" id="cd07067">
    <property type="entry name" value="HP_PGM_like"/>
    <property type="match status" value="1"/>
</dbReference>
<dbReference type="SMART" id="SM00855">
    <property type="entry name" value="PGAM"/>
    <property type="match status" value="1"/>
</dbReference>
<dbReference type="HOGENOM" id="CLU_033323_13_1_0"/>
<feature type="binding site" evidence="2">
    <location>
        <begin position="21"/>
        <end position="22"/>
    </location>
    <ligand>
        <name>substrate</name>
    </ligand>
</feature>
<gene>
    <name evidence="3" type="ordered locus">Acid_7225</name>
</gene>
<feature type="binding site" evidence="2">
    <location>
        <begin position="80"/>
        <end position="83"/>
    </location>
    <ligand>
        <name>substrate</name>
    </ligand>
</feature>
<dbReference type="KEGG" id="sus:Acid_7225"/>
<dbReference type="Pfam" id="PF00300">
    <property type="entry name" value="His_Phos_1"/>
    <property type="match status" value="1"/>
</dbReference>
<accession>Q01QD4</accession>
<dbReference type="PANTHER" id="PTHR48100">
    <property type="entry name" value="BROAD-SPECIFICITY PHOSPHATASE YOR283W-RELATED"/>
    <property type="match status" value="1"/>
</dbReference>
<dbReference type="eggNOG" id="COG0406">
    <property type="taxonomic scope" value="Bacteria"/>
</dbReference>
<feature type="active site" description="Tele-phosphohistidine intermediate" evidence="1">
    <location>
        <position position="9"/>
    </location>
</feature>
<organism evidence="3">
    <name type="scientific">Solibacter usitatus (strain Ellin6076)</name>
    <dbReference type="NCBI Taxonomy" id="234267"/>
    <lineage>
        <taxon>Bacteria</taxon>
        <taxon>Pseudomonadati</taxon>
        <taxon>Acidobacteriota</taxon>
        <taxon>Terriglobia</taxon>
        <taxon>Bryobacterales</taxon>
        <taxon>Solibacteraceae</taxon>
        <taxon>Candidatus Solibacter</taxon>
    </lineage>
</organism>
<dbReference type="InParanoid" id="Q01QD4"/>
<dbReference type="STRING" id="234267.Acid_7225"/>
<sequence>MRELWLIRHGETEWSLSGAHTGRTDIPLTANGRENAATIGRYLGGRQFALVLVSPRQRALDTCRLAGYERDAVIDPNLCEWDYGDYEGLTTPQILARNPAWSLWTDGAPRGESPGQVAARADTVIARALTADGDMALFAHGHILRVMAARWLGLPPADGRLFAFGTGRLSTLGFERETRVITRWNLSPSA</sequence>
<reference evidence="3" key="1">
    <citation type="submission" date="2006-10" db="EMBL/GenBank/DDBJ databases">
        <title>Complete sequence of Solibacter usitatus Ellin6076.</title>
        <authorList>
            <consortium name="US DOE Joint Genome Institute"/>
            <person name="Copeland A."/>
            <person name="Lucas S."/>
            <person name="Lapidus A."/>
            <person name="Barry K."/>
            <person name="Detter J.C."/>
            <person name="Glavina del Rio T."/>
            <person name="Hammon N."/>
            <person name="Israni S."/>
            <person name="Dalin E."/>
            <person name="Tice H."/>
            <person name="Pitluck S."/>
            <person name="Thompson L.S."/>
            <person name="Brettin T."/>
            <person name="Bruce D."/>
            <person name="Han C."/>
            <person name="Tapia R."/>
            <person name="Gilna P."/>
            <person name="Schmutz J."/>
            <person name="Larimer F."/>
            <person name="Land M."/>
            <person name="Hauser L."/>
            <person name="Kyrpides N."/>
            <person name="Mikhailova N."/>
            <person name="Janssen P.H."/>
            <person name="Kuske C.R."/>
            <person name="Richardson P."/>
        </authorList>
    </citation>
    <scope>NUCLEOTIDE SEQUENCE</scope>
    <source>
        <strain evidence="3">Ellin6076</strain>
    </source>
</reference>
<feature type="binding site" evidence="2">
    <location>
        <position position="58"/>
    </location>
    <ligand>
        <name>substrate</name>
    </ligand>
</feature>
<dbReference type="OrthoDB" id="9781415at2"/>
<dbReference type="InterPro" id="IPR029033">
    <property type="entry name" value="His_PPase_superfam"/>
</dbReference>
<evidence type="ECO:0000313" key="3">
    <source>
        <dbReference type="EMBL" id="ABJ88136.1"/>
    </source>
</evidence>
<dbReference type="EMBL" id="CP000473">
    <property type="protein sequence ID" value="ABJ88136.1"/>
    <property type="molecule type" value="Genomic_DNA"/>
</dbReference>
<dbReference type="GO" id="GO:0070297">
    <property type="term" value="P:regulation of phosphorelay signal transduction system"/>
    <property type="evidence" value="ECO:0007669"/>
    <property type="project" value="TreeGrafter"/>
</dbReference>
<evidence type="ECO:0000256" key="2">
    <source>
        <dbReference type="PIRSR" id="PIRSR613078-2"/>
    </source>
</evidence>
<dbReference type="AlphaFoldDB" id="Q01QD4"/>
<name>Q01QD4_SOLUE</name>
<dbReference type="SUPFAM" id="SSF53254">
    <property type="entry name" value="Phosphoglycerate mutase-like"/>
    <property type="match status" value="1"/>
</dbReference>
<dbReference type="InterPro" id="IPR013078">
    <property type="entry name" value="His_Pase_superF_clade-1"/>
</dbReference>
<proteinExistence type="predicted"/>
<evidence type="ECO:0000256" key="1">
    <source>
        <dbReference type="PIRSR" id="PIRSR613078-1"/>
    </source>
</evidence>
<dbReference type="Gene3D" id="3.40.50.1240">
    <property type="entry name" value="Phosphoglycerate mutase-like"/>
    <property type="match status" value="1"/>
</dbReference>
<dbReference type="InterPro" id="IPR050275">
    <property type="entry name" value="PGM_Phosphatase"/>
</dbReference>
<dbReference type="FunCoup" id="Q01QD4">
    <property type="interactions" value="441"/>
</dbReference>